<evidence type="ECO:0000313" key="3">
    <source>
        <dbReference type="Proteomes" id="UP000824890"/>
    </source>
</evidence>
<dbReference type="Proteomes" id="UP000824890">
    <property type="component" value="Unassembled WGS sequence"/>
</dbReference>
<protein>
    <submittedName>
        <fullName evidence="2">Uncharacterized protein</fullName>
    </submittedName>
</protein>
<evidence type="ECO:0000256" key="1">
    <source>
        <dbReference type="SAM" id="MobiDB-lite"/>
    </source>
</evidence>
<accession>A0ABQ8B1S1</accession>
<gene>
    <name evidence="2" type="ORF">HID58_048290</name>
</gene>
<reference evidence="2 3" key="1">
    <citation type="submission" date="2021-05" db="EMBL/GenBank/DDBJ databases">
        <title>Genome Assembly of Synthetic Allotetraploid Brassica napus Reveals Homoeologous Exchanges between Subgenomes.</title>
        <authorList>
            <person name="Davis J.T."/>
        </authorList>
    </citation>
    <scope>NUCLEOTIDE SEQUENCE [LARGE SCALE GENOMIC DNA]</scope>
    <source>
        <strain evidence="3">cv. Da-Ae</strain>
        <tissue evidence="2">Seedling</tissue>
    </source>
</reference>
<organism evidence="2 3">
    <name type="scientific">Brassica napus</name>
    <name type="common">Rape</name>
    <dbReference type="NCBI Taxonomy" id="3708"/>
    <lineage>
        <taxon>Eukaryota</taxon>
        <taxon>Viridiplantae</taxon>
        <taxon>Streptophyta</taxon>
        <taxon>Embryophyta</taxon>
        <taxon>Tracheophyta</taxon>
        <taxon>Spermatophyta</taxon>
        <taxon>Magnoliopsida</taxon>
        <taxon>eudicotyledons</taxon>
        <taxon>Gunneridae</taxon>
        <taxon>Pentapetalae</taxon>
        <taxon>rosids</taxon>
        <taxon>malvids</taxon>
        <taxon>Brassicales</taxon>
        <taxon>Brassicaceae</taxon>
        <taxon>Brassiceae</taxon>
        <taxon>Brassica</taxon>
    </lineage>
</organism>
<feature type="compositionally biased region" description="Polar residues" evidence="1">
    <location>
        <begin position="14"/>
        <end position="25"/>
    </location>
</feature>
<sequence length="59" mass="6704">MFNSTGRRMEDFIDQQTSNTKNDYQGDTMITSSDFGMIVTSFLKPVMRLLVMGISTPTF</sequence>
<feature type="region of interest" description="Disordered" evidence="1">
    <location>
        <begin position="1"/>
        <end position="25"/>
    </location>
</feature>
<keyword evidence="3" id="KW-1185">Reference proteome</keyword>
<proteinExistence type="predicted"/>
<comment type="caution">
    <text evidence="2">The sequence shown here is derived from an EMBL/GenBank/DDBJ whole genome shotgun (WGS) entry which is preliminary data.</text>
</comment>
<dbReference type="EMBL" id="JAGKQM010000012">
    <property type="protein sequence ID" value="KAH0898722.1"/>
    <property type="molecule type" value="Genomic_DNA"/>
</dbReference>
<evidence type="ECO:0000313" key="2">
    <source>
        <dbReference type="EMBL" id="KAH0898722.1"/>
    </source>
</evidence>
<name>A0ABQ8B1S1_BRANA</name>